<dbReference type="InterPro" id="IPR028082">
    <property type="entry name" value="Peripla_BP_I"/>
</dbReference>
<dbReference type="AlphaFoldDB" id="A0A385AG64"/>
<dbReference type="EMBL" id="CP031003">
    <property type="protein sequence ID" value="AXN36604.1"/>
    <property type="molecule type" value="Genomic_DNA"/>
</dbReference>
<evidence type="ECO:0000256" key="4">
    <source>
        <dbReference type="ARBA" id="ARBA00023163"/>
    </source>
</evidence>
<protein>
    <submittedName>
        <fullName evidence="6">LacI family transcriptional regulator</fullName>
    </submittedName>
</protein>
<accession>A0A385AG64</accession>
<dbReference type="RefSeq" id="WP_076786620.1">
    <property type="nucleotide sequence ID" value="NZ_CP016470.1"/>
</dbReference>
<dbReference type="PROSITE" id="PS50932">
    <property type="entry name" value="HTH_LACI_2"/>
    <property type="match status" value="1"/>
</dbReference>
<dbReference type="NCBIfam" id="NF047341">
    <property type="entry name" value="lactose_RbsR"/>
    <property type="match status" value="1"/>
</dbReference>
<feature type="domain" description="HTH lacI-type" evidence="5">
    <location>
        <begin position="5"/>
        <end position="60"/>
    </location>
</feature>
<proteinExistence type="predicted"/>
<evidence type="ECO:0000256" key="2">
    <source>
        <dbReference type="ARBA" id="ARBA00023015"/>
    </source>
</evidence>
<dbReference type="SUPFAM" id="SSF47413">
    <property type="entry name" value="lambda repressor-like DNA-binding domains"/>
    <property type="match status" value="1"/>
</dbReference>
<sequence length="339" mass="37761">MPKRATIKDVARLAEVSVTTVSLILNHKGDRFSKETINRVRTAQASLGYVPDYFAQGMTTKATKTLGVLVPDITNPFFSQFSQGVEEVASRAGFIPLIYNVGTQDTRSTNYLQELVRRTVDGFIIAAPNVGLDIIHQYLDQNKVPYLLMDQSASDSGDRIIAGDFEGGQKATQYLLDHHHRKVAVILPRQHSNNIDKRLKGYQKAMINAGITVDSDWLIEHELTKKGGYEAAAEVIESGVSAVFAINDEMAIGLYRGLQERGKRVPEDISIIGYDNIEWCQYVQPQLTTIEQPIIELGRVATGLLLDRLKTPDAKPQTIKMATKLIERASVIDYQEVEQ</sequence>
<dbReference type="Proteomes" id="UP000257607">
    <property type="component" value="Chromosome"/>
</dbReference>
<dbReference type="InterPro" id="IPR010982">
    <property type="entry name" value="Lambda_DNA-bd_dom_sf"/>
</dbReference>
<organism evidence="6 7">
    <name type="scientific">Latilactobacillus curvatus</name>
    <name type="common">Lactobacillus curvatus</name>
    <dbReference type="NCBI Taxonomy" id="28038"/>
    <lineage>
        <taxon>Bacteria</taxon>
        <taxon>Bacillati</taxon>
        <taxon>Bacillota</taxon>
        <taxon>Bacilli</taxon>
        <taxon>Lactobacillales</taxon>
        <taxon>Lactobacillaceae</taxon>
        <taxon>Latilactobacillus</taxon>
    </lineage>
</organism>
<dbReference type="GO" id="GO:0003700">
    <property type="term" value="F:DNA-binding transcription factor activity"/>
    <property type="evidence" value="ECO:0007669"/>
    <property type="project" value="TreeGrafter"/>
</dbReference>
<dbReference type="PROSITE" id="PS00356">
    <property type="entry name" value="HTH_LACI_1"/>
    <property type="match status" value="1"/>
</dbReference>
<dbReference type="SUPFAM" id="SSF53822">
    <property type="entry name" value="Periplasmic binding protein-like I"/>
    <property type="match status" value="1"/>
</dbReference>
<dbReference type="Gene3D" id="3.40.50.2300">
    <property type="match status" value="2"/>
</dbReference>
<evidence type="ECO:0000256" key="1">
    <source>
        <dbReference type="ARBA" id="ARBA00022491"/>
    </source>
</evidence>
<evidence type="ECO:0000313" key="6">
    <source>
        <dbReference type="EMBL" id="AXN36604.1"/>
    </source>
</evidence>
<name>A0A385AG64_LATCU</name>
<dbReference type="Gene3D" id="1.10.260.40">
    <property type="entry name" value="lambda repressor-like DNA-binding domains"/>
    <property type="match status" value="1"/>
</dbReference>
<evidence type="ECO:0000259" key="5">
    <source>
        <dbReference type="PROSITE" id="PS50932"/>
    </source>
</evidence>
<dbReference type="Pfam" id="PF00356">
    <property type="entry name" value="LacI"/>
    <property type="match status" value="1"/>
</dbReference>
<keyword evidence="1" id="KW-0678">Repressor</keyword>
<dbReference type="PANTHER" id="PTHR30146">
    <property type="entry name" value="LACI-RELATED TRANSCRIPTIONAL REPRESSOR"/>
    <property type="match status" value="1"/>
</dbReference>
<dbReference type="InterPro" id="IPR046335">
    <property type="entry name" value="LacI/GalR-like_sensor"/>
</dbReference>
<gene>
    <name evidence="6" type="ORF">DT351_09815</name>
</gene>
<dbReference type="Pfam" id="PF13377">
    <property type="entry name" value="Peripla_BP_3"/>
    <property type="match status" value="1"/>
</dbReference>
<keyword evidence="3" id="KW-0238">DNA-binding</keyword>
<dbReference type="PANTHER" id="PTHR30146:SF148">
    <property type="entry name" value="HTH-TYPE TRANSCRIPTIONAL REPRESSOR PURR-RELATED"/>
    <property type="match status" value="1"/>
</dbReference>
<dbReference type="CDD" id="cd01392">
    <property type="entry name" value="HTH_LacI"/>
    <property type="match status" value="1"/>
</dbReference>
<evidence type="ECO:0000256" key="3">
    <source>
        <dbReference type="ARBA" id="ARBA00023125"/>
    </source>
</evidence>
<keyword evidence="2" id="KW-0805">Transcription regulation</keyword>
<dbReference type="InterPro" id="IPR000843">
    <property type="entry name" value="HTH_LacI"/>
</dbReference>
<dbReference type="SMART" id="SM00354">
    <property type="entry name" value="HTH_LACI"/>
    <property type="match status" value="1"/>
</dbReference>
<reference evidence="6 7" key="1">
    <citation type="submission" date="2018-07" db="EMBL/GenBank/DDBJ databases">
        <title>Lactobacillus curvatus genome sequence.</title>
        <authorList>
            <person name="Prechtl R."/>
        </authorList>
    </citation>
    <scope>NUCLEOTIDE SEQUENCE [LARGE SCALE GENOMIC DNA]</scope>
    <source>
        <strain evidence="6 7">TMW 1.1928</strain>
    </source>
</reference>
<keyword evidence="4" id="KW-0804">Transcription</keyword>
<dbReference type="GO" id="GO:0000976">
    <property type="term" value="F:transcription cis-regulatory region binding"/>
    <property type="evidence" value="ECO:0007669"/>
    <property type="project" value="TreeGrafter"/>
</dbReference>
<evidence type="ECO:0000313" key="7">
    <source>
        <dbReference type="Proteomes" id="UP000257607"/>
    </source>
</evidence>